<name>A0ABY5YJ86_9DEIO</name>
<feature type="compositionally biased region" description="Basic and acidic residues" evidence="1">
    <location>
        <begin position="99"/>
        <end position="110"/>
    </location>
</feature>
<feature type="region of interest" description="Disordered" evidence="1">
    <location>
        <begin position="1"/>
        <end position="151"/>
    </location>
</feature>
<accession>A0ABY5YJ86</accession>
<proteinExistence type="predicted"/>
<protein>
    <submittedName>
        <fullName evidence="2">Uncharacterized protein</fullName>
    </submittedName>
</protein>
<dbReference type="EMBL" id="CP104213">
    <property type="protein sequence ID" value="UWX64191.1"/>
    <property type="molecule type" value="Genomic_DNA"/>
</dbReference>
<feature type="compositionally biased region" description="Low complexity" evidence="1">
    <location>
        <begin position="50"/>
        <end position="70"/>
    </location>
</feature>
<organism evidence="2 3">
    <name type="scientific">Deinococcus rubellus</name>
    <dbReference type="NCBI Taxonomy" id="1889240"/>
    <lineage>
        <taxon>Bacteria</taxon>
        <taxon>Thermotogati</taxon>
        <taxon>Deinococcota</taxon>
        <taxon>Deinococci</taxon>
        <taxon>Deinococcales</taxon>
        <taxon>Deinococcaceae</taxon>
        <taxon>Deinococcus</taxon>
    </lineage>
</organism>
<evidence type="ECO:0000256" key="1">
    <source>
        <dbReference type="SAM" id="MobiDB-lite"/>
    </source>
</evidence>
<reference evidence="2" key="1">
    <citation type="submission" date="2022-09" db="EMBL/GenBank/DDBJ databases">
        <title>genome sequence of Deinococcus rubellus.</title>
        <authorList>
            <person name="Srinivasan S."/>
        </authorList>
    </citation>
    <scope>NUCLEOTIDE SEQUENCE</scope>
    <source>
        <strain evidence="2">Ant6</strain>
    </source>
</reference>
<keyword evidence="3" id="KW-1185">Reference proteome</keyword>
<evidence type="ECO:0000313" key="3">
    <source>
        <dbReference type="Proteomes" id="UP001060261"/>
    </source>
</evidence>
<dbReference type="RefSeq" id="WP_260560466.1">
    <property type="nucleotide sequence ID" value="NZ_BAABEC010000167.1"/>
</dbReference>
<feature type="compositionally biased region" description="Low complexity" evidence="1">
    <location>
        <begin position="32"/>
        <end position="42"/>
    </location>
</feature>
<feature type="compositionally biased region" description="Basic and acidic residues" evidence="1">
    <location>
        <begin position="73"/>
        <end position="85"/>
    </location>
</feature>
<evidence type="ECO:0000313" key="2">
    <source>
        <dbReference type="EMBL" id="UWX64191.1"/>
    </source>
</evidence>
<gene>
    <name evidence="2" type="ORF">N0D28_00480</name>
</gene>
<sequence>MADETKTPVSNDPNVPSGPLTQPGDALNKAQTTELTGTVPTTPADTAGTDVAKAADAGNGAVDAQAAAKAGRAKREAANNKKTTDDAAGVVPTGGIVRQLEDGTETDRRTGSSADKSLAGEDLPVLRPNEPDPRQGVTTGDLTNPGIPDGEDMEAVTFLRSYHIYNTGESAVFSGAEADRLKALGVAE</sequence>
<dbReference type="Proteomes" id="UP001060261">
    <property type="component" value="Chromosome"/>
</dbReference>